<protein>
    <submittedName>
        <fullName evidence="3">Uncharacterized protein</fullName>
    </submittedName>
</protein>
<dbReference type="RefSeq" id="WP_406856293.1">
    <property type="nucleotide sequence ID" value="NZ_CP157484.1"/>
</dbReference>
<evidence type="ECO:0000256" key="1">
    <source>
        <dbReference type="SAM" id="MobiDB-lite"/>
    </source>
</evidence>
<proteinExistence type="predicted"/>
<gene>
    <name evidence="3" type="ORF">ABEG18_01285</name>
</gene>
<keyword evidence="2" id="KW-1133">Transmembrane helix</keyword>
<organism evidence="3">
    <name type="scientific">Alsobacter sp. KACC 23698</name>
    <dbReference type="NCBI Taxonomy" id="3149229"/>
    <lineage>
        <taxon>Bacteria</taxon>
        <taxon>Pseudomonadati</taxon>
        <taxon>Pseudomonadota</taxon>
        <taxon>Alphaproteobacteria</taxon>
        <taxon>Hyphomicrobiales</taxon>
        <taxon>Alsobacteraceae</taxon>
        <taxon>Alsobacter</taxon>
    </lineage>
</organism>
<feature type="region of interest" description="Disordered" evidence="1">
    <location>
        <begin position="1"/>
        <end position="83"/>
    </location>
</feature>
<name>A0AAU7JGJ6_9HYPH</name>
<evidence type="ECO:0000313" key="3">
    <source>
        <dbReference type="EMBL" id="XBO39450.1"/>
    </source>
</evidence>
<feature type="compositionally biased region" description="Basic and acidic residues" evidence="1">
    <location>
        <begin position="59"/>
        <end position="70"/>
    </location>
</feature>
<evidence type="ECO:0000256" key="2">
    <source>
        <dbReference type="SAM" id="Phobius"/>
    </source>
</evidence>
<dbReference type="EMBL" id="CP157484">
    <property type="protein sequence ID" value="XBO39450.1"/>
    <property type="molecule type" value="Genomic_DNA"/>
</dbReference>
<keyword evidence="2" id="KW-0472">Membrane</keyword>
<keyword evidence="2" id="KW-0812">Transmembrane</keyword>
<dbReference type="AlphaFoldDB" id="A0AAU7JGJ6"/>
<reference evidence="3" key="1">
    <citation type="submission" date="2024-05" db="EMBL/GenBank/DDBJ databases">
        <authorList>
            <person name="Kim S."/>
            <person name="Heo J."/>
            <person name="Choi H."/>
            <person name="Choi Y."/>
            <person name="Kwon S.-W."/>
            <person name="Kim Y."/>
        </authorList>
    </citation>
    <scope>NUCLEOTIDE SEQUENCE</scope>
    <source>
        <strain evidence="3">KACC 23698</strain>
    </source>
</reference>
<accession>A0AAU7JGJ6</accession>
<sequence>MATADPTHPTPTPSAPTTSQVRHAIDSGQTGDKVAVSDPAAAPLGADDEAAGRPPSAAERAKAHRDETQGRWRMWRRHDQEHRREKWVTPAFLAMLALMALAVVVGVYSLA</sequence>
<feature type="transmembrane region" description="Helical" evidence="2">
    <location>
        <begin position="87"/>
        <end position="110"/>
    </location>
</feature>